<dbReference type="RefSeq" id="XP_025600563.1">
    <property type="nucleotide sequence ID" value="XM_025741510.1"/>
</dbReference>
<name>A0A316ZGY4_9BASI</name>
<dbReference type="GO" id="GO:0005634">
    <property type="term" value="C:nucleus"/>
    <property type="evidence" value="ECO:0007669"/>
    <property type="project" value="TreeGrafter"/>
</dbReference>
<evidence type="ECO:0000259" key="4">
    <source>
        <dbReference type="Pfam" id="PF06244"/>
    </source>
</evidence>
<feature type="compositionally biased region" description="Low complexity" evidence="3">
    <location>
        <begin position="10"/>
        <end position="39"/>
    </location>
</feature>
<dbReference type="Proteomes" id="UP000245946">
    <property type="component" value="Unassembled WGS sequence"/>
</dbReference>
<protein>
    <submittedName>
        <fullName evidence="6">DUF1014-domain-containing protein</fullName>
    </submittedName>
</protein>
<sequence>MPPKGGKAKGGAAQKAEAAASKAAAEAAAAEAAEAAAWDKGAKGKSAADAKAEKAAEAARKKAEKERLLAEEEASLPSKPLKKESKKAVQKEKAYVPPPGTGLDDAVKSFGADNIDDMIDAMSLATERTDKAAVGSKAGAIERHPERRYKAAFEAFKEREMPRIKAERPGLRNNQYENELHDEFKKHPDNPFNQLTVAYDATKEEKLEALAAKKAEKEKRLLA</sequence>
<evidence type="ECO:0000256" key="2">
    <source>
        <dbReference type="ARBA" id="ARBA00023054"/>
    </source>
</evidence>
<dbReference type="InterPro" id="IPR054413">
    <property type="entry name" value="LSO1/2"/>
</dbReference>
<dbReference type="AlphaFoldDB" id="A0A316ZGY4"/>
<dbReference type="OrthoDB" id="76412at2759"/>
<accession>A0A316ZGY4</accession>
<feature type="region of interest" description="Disordered" evidence="3">
    <location>
        <begin position="1"/>
        <end position="108"/>
    </location>
</feature>
<feature type="domain" description="Coiled-coil" evidence="4">
    <location>
        <begin position="109"/>
        <end position="194"/>
    </location>
</feature>
<dbReference type="PANTHER" id="PTHR21680:SF0">
    <property type="entry name" value="COILED-COIL DOMAIN-CONTAINING PROTEIN 124"/>
    <property type="match status" value="1"/>
</dbReference>
<dbReference type="InterPro" id="IPR054414">
    <property type="entry name" value="Ccdc124/Oxs1_C"/>
</dbReference>
<dbReference type="Pfam" id="PF06244">
    <property type="entry name" value="Ccdc124"/>
    <property type="match status" value="1"/>
</dbReference>
<comment type="similarity">
    <text evidence="1">Belongs to the CCDC124 family.</text>
</comment>
<dbReference type="InterPro" id="IPR010422">
    <property type="entry name" value="Ccdc124/Oxs1"/>
</dbReference>
<feature type="compositionally biased region" description="Basic and acidic residues" evidence="3">
    <location>
        <begin position="40"/>
        <end position="70"/>
    </location>
</feature>
<evidence type="ECO:0000313" key="7">
    <source>
        <dbReference type="Proteomes" id="UP000245946"/>
    </source>
</evidence>
<reference evidence="6 7" key="1">
    <citation type="journal article" date="2018" name="Mol. Biol. Evol.">
        <title>Broad Genomic Sampling Reveals a Smut Pathogenic Ancestry of the Fungal Clade Ustilaginomycotina.</title>
        <authorList>
            <person name="Kijpornyongpan T."/>
            <person name="Mondo S.J."/>
            <person name="Barry K."/>
            <person name="Sandor L."/>
            <person name="Lee J."/>
            <person name="Lipzen A."/>
            <person name="Pangilinan J."/>
            <person name="LaButti K."/>
            <person name="Hainaut M."/>
            <person name="Henrissat B."/>
            <person name="Grigoriev I.V."/>
            <person name="Spatafora J.W."/>
            <person name="Aime M.C."/>
        </authorList>
    </citation>
    <scope>NUCLEOTIDE SEQUENCE [LARGE SCALE GENOMIC DNA]</scope>
    <source>
        <strain evidence="6 7">MCA 4186</strain>
    </source>
</reference>
<proteinExistence type="inferred from homology"/>
<dbReference type="PANTHER" id="PTHR21680">
    <property type="entry name" value="COILED-COIL DOMAIN-CONTAINING PROTEIN 124"/>
    <property type="match status" value="1"/>
</dbReference>
<dbReference type="STRING" id="58919.A0A316ZGY4"/>
<keyword evidence="2" id="KW-0175">Coiled coil</keyword>
<feature type="domain" description="LSO1/LSO2" evidence="5">
    <location>
        <begin position="7"/>
        <end position="73"/>
    </location>
</feature>
<dbReference type="GO" id="GO:0006366">
    <property type="term" value="P:transcription by RNA polymerase II"/>
    <property type="evidence" value="ECO:0007669"/>
    <property type="project" value="TreeGrafter"/>
</dbReference>
<dbReference type="Pfam" id="PF22048">
    <property type="entry name" value="LSO1_2-like"/>
    <property type="match status" value="1"/>
</dbReference>
<evidence type="ECO:0000256" key="3">
    <source>
        <dbReference type="SAM" id="MobiDB-lite"/>
    </source>
</evidence>
<feature type="compositionally biased region" description="Basic and acidic residues" evidence="3">
    <location>
        <begin position="81"/>
        <end position="94"/>
    </location>
</feature>
<evidence type="ECO:0000259" key="5">
    <source>
        <dbReference type="Pfam" id="PF22048"/>
    </source>
</evidence>
<dbReference type="GO" id="GO:0003713">
    <property type="term" value="F:transcription coactivator activity"/>
    <property type="evidence" value="ECO:0007669"/>
    <property type="project" value="TreeGrafter"/>
</dbReference>
<organism evidence="6 7">
    <name type="scientific">Tilletiopsis washingtonensis</name>
    <dbReference type="NCBI Taxonomy" id="58919"/>
    <lineage>
        <taxon>Eukaryota</taxon>
        <taxon>Fungi</taxon>
        <taxon>Dikarya</taxon>
        <taxon>Basidiomycota</taxon>
        <taxon>Ustilaginomycotina</taxon>
        <taxon>Exobasidiomycetes</taxon>
        <taxon>Entylomatales</taxon>
        <taxon>Entylomatales incertae sedis</taxon>
        <taxon>Tilletiopsis</taxon>
    </lineage>
</organism>
<dbReference type="EMBL" id="KZ819285">
    <property type="protein sequence ID" value="PWO00285.1"/>
    <property type="molecule type" value="Genomic_DNA"/>
</dbReference>
<gene>
    <name evidence="6" type="ORF">FA09DRAFT_327748</name>
</gene>
<dbReference type="GeneID" id="37269054"/>
<evidence type="ECO:0000256" key="1">
    <source>
        <dbReference type="ARBA" id="ARBA00008296"/>
    </source>
</evidence>
<evidence type="ECO:0000313" key="6">
    <source>
        <dbReference type="EMBL" id="PWO00285.1"/>
    </source>
</evidence>
<keyword evidence="7" id="KW-1185">Reference proteome</keyword>